<dbReference type="Pfam" id="PF00155">
    <property type="entry name" value="Aminotran_1_2"/>
    <property type="match status" value="1"/>
</dbReference>
<dbReference type="InterPro" id="IPR015421">
    <property type="entry name" value="PyrdxlP-dep_Trfase_major"/>
</dbReference>
<protein>
    <submittedName>
        <fullName evidence="12">2-aminoadipate transaminase</fullName>
        <ecNumber evidence="12">2.6.1.39</ecNumber>
    </submittedName>
</protein>
<dbReference type="Gene3D" id="3.90.1150.10">
    <property type="entry name" value="Aspartate Aminotransferase, domain 1"/>
    <property type="match status" value="1"/>
</dbReference>
<evidence type="ECO:0000256" key="8">
    <source>
        <dbReference type="ARBA" id="ARBA00023015"/>
    </source>
</evidence>
<evidence type="ECO:0000256" key="9">
    <source>
        <dbReference type="ARBA" id="ARBA00023125"/>
    </source>
</evidence>
<dbReference type="InterPro" id="IPR051446">
    <property type="entry name" value="HTH_trans_reg/aminotransferase"/>
</dbReference>
<gene>
    <name evidence="12" type="primary">lysN_2</name>
    <name evidence="12" type="ORF">OXPF_14860</name>
</gene>
<dbReference type="GO" id="GO:0003700">
    <property type="term" value="F:DNA-binding transcription factor activity"/>
    <property type="evidence" value="ECO:0007669"/>
    <property type="project" value="InterPro"/>
</dbReference>
<comment type="subunit">
    <text evidence="4">Homodimer.</text>
</comment>
<dbReference type="AlphaFoldDB" id="A0A0N8NTJ5"/>
<dbReference type="CDD" id="cd07377">
    <property type="entry name" value="WHTH_GntR"/>
    <property type="match status" value="1"/>
</dbReference>
<dbReference type="InterPro" id="IPR036388">
    <property type="entry name" value="WH-like_DNA-bd_sf"/>
</dbReference>
<evidence type="ECO:0000313" key="12">
    <source>
        <dbReference type="EMBL" id="KPU45008.1"/>
    </source>
</evidence>
<keyword evidence="8" id="KW-0805">Transcription regulation</keyword>
<evidence type="ECO:0000256" key="2">
    <source>
        <dbReference type="ARBA" id="ARBA00005384"/>
    </source>
</evidence>
<dbReference type="GO" id="GO:0030170">
    <property type="term" value="F:pyridoxal phosphate binding"/>
    <property type="evidence" value="ECO:0007669"/>
    <property type="project" value="InterPro"/>
</dbReference>
<evidence type="ECO:0000256" key="1">
    <source>
        <dbReference type="ARBA" id="ARBA00001933"/>
    </source>
</evidence>
<dbReference type="SUPFAM" id="SSF46785">
    <property type="entry name" value="Winged helix' DNA-binding domain"/>
    <property type="match status" value="1"/>
</dbReference>
<dbReference type="OrthoDB" id="9802328at2"/>
<dbReference type="Pfam" id="PF00392">
    <property type="entry name" value="GntR"/>
    <property type="match status" value="1"/>
</dbReference>
<accession>A0A0N8NTJ5</accession>
<evidence type="ECO:0000259" key="11">
    <source>
        <dbReference type="PROSITE" id="PS50949"/>
    </source>
</evidence>
<evidence type="ECO:0000256" key="6">
    <source>
        <dbReference type="ARBA" id="ARBA00022679"/>
    </source>
</evidence>
<evidence type="ECO:0000256" key="5">
    <source>
        <dbReference type="ARBA" id="ARBA00022576"/>
    </source>
</evidence>
<dbReference type="GO" id="GO:0003677">
    <property type="term" value="F:DNA binding"/>
    <property type="evidence" value="ECO:0007669"/>
    <property type="project" value="UniProtKB-KW"/>
</dbReference>
<evidence type="ECO:0000256" key="10">
    <source>
        <dbReference type="ARBA" id="ARBA00023163"/>
    </source>
</evidence>
<dbReference type="Gene3D" id="1.10.10.10">
    <property type="entry name" value="Winged helix-like DNA-binding domain superfamily/Winged helix DNA-binding domain"/>
    <property type="match status" value="1"/>
</dbReference>
<comment type="similarity">
    <text evidence="3">Belongs to the class-I pyridoxal-phosphate-dependent aminotransferase family.</text>
</comment>
<dbReference type="FunFam" id="3.40.640.10:FF:000053">
    <property type="entry name" value="Aminotransferase, class I"/>
    <property type="match status" value="1"/>
</dbReference>
<organism evidence="12 13">
    <name type="scientific">Oxobacter pfennigii</name>
    <dbReference type="NCBI Taxonomy" id="36849"/>
    <lineage>
        <taxon>Bacteria</taxon>
        <taxon>Bacillati</taxon>
        <taxon>Bacillota</taxon>
        <taxon>Clostridia</taxon>
        <taxon>Eubacteriales</taxon>
        <taxon>Clostridiaceae</taxon>
        <taxon>Oxobacter</taxon>
    </lineage>
</organism>
<dbReference type="EMBL" id="LKET01000028">
    <property type="protein sequence ID" value="KPU45008.1"/>
    <property type="molecule type" value="Genomic_DNA"/>
</dbReference>
<dbReference type="SMART" id="SM00345">
    <property type="entry name" value="HTH_GNTR"/>
    <property type="match status" value="1"/>
</dbReference>
<evidence type="ECO:0000313" key="13">
    <source>
        <dbReference type="Proteomes" id="UP000050326"/>
    </source>
</evidence>
<evidence type="ECO:0000256" key="3">
    <source>
        <dbReference type="ARBA" id="ARBA00007441"/>
    </source>
</evidence>
<evidence type="ECO:0000256" key="7">
    <source>
        <dbReference type="ARBA" id="ARBA00022898"/>
    </source>
</evidence>
<proteinExistence type="inferred from homology"/>
<dbReference type="EC" id="2.6.1.39" evidence="12"/>
<dbReference type="InterPro" id="IPR000524">
    <property type="entry name" value="Tscrpt_reg_HTH_GntR"/>
</dbReference>
<dbReference type="Proteomes" id="UP000050326">
    <property type="component" value="Unassembled WGS sequence"/>
</dbReference>
<reference evidence="12 13" key="1">
    <citation type="submission" date="2015-09" db="EMBL/GenBank/DDBJ databases">
        <title>Genome sequence of Oxobacter pfennigii DSM 3222.</title>
        <authorList>
            <person name="Poehlein A."/>
            <person name="Bengelsdorf F.R."/>
            <person name="Schiel-Bengelsdorf B."/>
            <person name="Duerre P."/>
            <person name="Daniel R."/>
        </authorList>
    </citation>
    <scope>NUCLEOTIDE SEQUENCE [LARGE SCALE GENOMIC DNA]</scope>
    <source>
        <strain evidence="12 13">DSM 3222</strain>
    </source>
</reference>
<keyword evidence="10" id="KW-0804">Transcription</keyword>
<dbReference type="GO" id="GO:0047536">
    <property type="term" value="F:2-aminoadipate transaminase activity"/>
    <property type="evidence" value="ECO:0007669"/>
    <property type="project" value="UniProtKB-EC"/>
</dbReference>
<dbReference type="PROSITE" id="PS50949">
    <property type="entry name" value="HTH_GNTR"/>
    <property type="match status" value="1"/>
</dbReference>
<evidence type="ECO:0000256" key="4">
    <source>
        <dbReference type="ARBA" id="ARBA00011738"/>
    </source>
</evidence>
<dbReference type="PANTHER" id="PTHR46577:SF1">
    <property type="entry name" value="HTH-TYPE TRANSCRIPTIONAL REGULATORY PROTEIN GABR"/>
    <property type="match status" value="1"/>
</dbReference>
<keyword evidence="5 12" id="KW-0032">Aminotransferase</keyword>
<dbReference type="InterPro" id="IPR004839">
    <property type="entry name" value="Aminotransferase_I/II_large"/>
</dbReference>
<dbReference type="InterPro" id="IPR015424">
    <property type="entry name" value="PyrdxlP-dep_Trfase"/>
</dbReference>
<dbReference type="SUPFAM" id="SSF53383">
    <property type="entry name" value="PLP-dependent transferases"/>
    <property type="match status" value="1"/>
</dbReference>
<comment type="similarity">
    <text evidence="2">In the C-terminal section; belongs to the class-I pyridoxal-phosphate-dependent aminotransferase family.</text>
</comment>
<dbReference type="PANTHER" id="PTHR46577">
    <property type="entry name" value="HTH-TYPE TRANSCRIPTIONAL REGULATORY PROTEIN GABR"/>
    <property type="match status" value="1"/>
</dbReference>
<keyword evidence="13" id="KW-1185">Reference proteome</keyword>
<keyword evidence="7" id="KW-0663">Pyridoxal phosphate</keyword>
<keyword evidence="9" id="KW-0238">DNA-binding</keyword>
<feature type="domain" description="HTH gntR-type" evidence="11">
    <location>
        <begin position="15"/>
        <end position="83"/>
    </location>
</feature>
<comment type="caution">
    <text evidence="12">The sequence shown here is derived from an EMBL/GenBank/DDBJ whole genome shotgun (WGS) entry which is preliminary data.</text>
</comment>
<comment type="cofactor">
    <cofactor evidence="1">
        <name>pyridoxal 5'-phosphate</name>
        <dbReference type="ChEBI" id="CHEBI:597326"/>
    </cofactor>
</comment>
<name>A0A0N8NTJ5_9CLOT</name>
<dbReference type="InterPro" id="IPR015422">
    <property type="entry name" value="PyrdxlP-dep_Trfase_small"/>
</dbReference>
<sequence length="473" mass="54160">MDTNLQIYLDKNSKEAMYLQLYKKLKSLIENSALTDNYRLPSIRKMGQHLNVNNSTVINAYKLLEANGYAYSREGSGIYVINKGKTISNIENNRTEFNINPSAIVSKPSPTLDFSSSTPDGGIFPTSWFKEVVNEVLDRDGGQAFGYTESLGYAPLRQIIAQYMNDEGIRCTEDNIQIISGAQQGIDIISRVMIDYGDIIITERPTYTGAIALFKSRGANMIDIPISDRGIDIDELIKVLKITQPKFIYMMSNFQNPTGYSYDFKTKENLLQLAEKYDFFIIEDDYLSELYFGQQKAVTLKSMDTYDRCIFIKSFSKIFMPGIRLGFLIVPSKLREKTLAVKHFTDISSSGFMQRVFDLFIRKDMFINHINMMRAIFKERYEVITEILDKNTDILSYFKPEGGMHLWLKLNKELSSNILYSYSLKGGLIISPGSIFYTDKLHSEYFRLSYASTDIDKIQKGVNVLIKNINEII</sequence>
<dbReference type="Gene3D" id="3.40.640.10">
    <property type="entry name" value="Type I PLP-dependent aspartate aminotransferase-like (Major domain)"/>
    <property type="match status" value="1"/>
</dbReference>
<dbReference type="CDD" id="cd00609">
    <property type="entry name" value="AAT_like"/>
    <property type="match status" value="1"/>
</dbReference>
<dbReference type="STRING" id="36849.OXPF_14860"/>
<dbReference type="InterPro" id="IPR036390">
    <property type="entry name" value="WH_DNA-bd_sf"/>
</dbReference>
<keyword evidence="6 12" id="KW-0808">Transferase</keyword>
<dbReference type="RefSeq" id="WP_054874554.1">
    <property type="nucleotide sequence ID" value="NZ_LKET01000028.1"/>
</dbReference>